<name>A0A1T5LWI4_9GAMM</name>
<feature type="domain" description="DUF7844" evidence="2">
    <location>
        <begin position="183"/>
        <end position="257"/>
    </location>
</feature>
<dbReference type="InterPro" id="IPR025178">
    <property type="entry name" value="Lnb_N"/>
</dbReference>
<dbReference type="InterPro" id="IPR057166">
    <property type="entry name" value="DUF7844"/>
</dbReference>
<dbReference type="Pfam" id="PF13387">
    <property type="entry name" value="Lnb_N"/>
    <property type="match status" value="1"/>
</dbReference>
<feature type="domain" description="Lnb N-terminal periplasmic" evidence="1">
    <location>
        <begin position="286"/>
        <end position="442"/>
    </location>
</feature>
<accession>A0A1T5LWI4</accession>
<protein>
    <submittedName>
        <fullName evidence="3">Uncharacterized protein</fullName>
    </submittedName>
</protein>
<gene>
    <name evidence="3" type="ORF">SAMN06296058_3262</name>
</gene>
<sequence>MPRRLRRWRGGATARDHSVPRCGRWLLLLLLLGSLPATAQTRLQISVEGVDAHTRQSSQALIDTVEPLLPERLLAALPARTELGWRALPADVHGRSTGRRIWLDESLLPGWLQISGSRSDFDGPLDADTGSESDTDSATRIAIGDDARFQDPAPVEQLRASPAVRALIHELAHRFDRSAAGGVSREPRFLDLAGWPRKPLPWGGRGHRNGMTDRSPDAYELQRPSEYFAVNLEWYLLDPGYACRRPAMARYLAEHLGAPRMATDACPAAQAFAMPASGQGGSEWLSVDPARVYAVDYLLAEGNEQAMSRWGHSMLRLVICAPGRAPGPDCRLDLAHHRVLSFRAFVGDVQISSWRGLTGSYPSRLFVLPLDQVIDEYTRTELRGLQSIPLDLSAGEISQLVERAAQLHWSYDGRYYFVSNNCAVETWRLLQDGVPRLSALHLRGITPNGLAKRLARAGVADPSVLDDRPRALRQGYYFEPMSARFETLFAVAKAQLALPQKDAQAWLDEAPLRRTPWLEQGDLRTSAALLVLEEAALRRQQLRLRDLLKRQLLGGSKSDATQARNEIRQWLRDSEFLSRPAALSSSGYGLPQWEEREQLQLRLAESGARMQDGDEAMRQLARSWLPDNEAKQLDTTQANLAAIGERVRTLAGSATLP</sequence>
<evidence type="ECO:0000259" key="1">
    <source>
        <dbReference type="Pfam" id="PF13387"/>
    </source>
</evidence>
<reference evidence="3 4" key="1">
    <citation type="submission" date="2017-02" db="EMBL/GenBank/DDBJ databases">
        <authorList>
            <person name="Peterson S.W."/>
        </authorList>
    </citation>
    <scope>NUCLEOTIDE SEQUENCE [LARGE SCALE GENOMIC DNA]</scope>
    <source>
        <strain evidence="3 4">P15</strain>
    </source>
</reference>
<dbReference type="STRING" id="428993.SAMN06296058_3262"/>
<proteinExistence type="predicted"/>
<evidence type="ECO:0000259" key="2">
    <source>
        <dbReference type="Pfam" id="PF25226"/>
    </source>
</evidence>
<dbReference type="EMBL" id="FUZV01000002">
    <property type="protein sequence ID" value="SKC80302.1"/>
    <property type="molecule type" value="Genomic_DNA"/>
</dbReference>
<dbReference type="OrthoDB" id="5978971at2"/>
<dbReference type="RefSeq" id="WP_079725726.1">
    <property type="nucleotide sequence ID" value="NZ_FUZV01000002.1"/>
</dbReference>
<organism evidence="3 4">
    <name type="scientific">Pseudoxanthomonas indica</name>
    <dbReference type="NCBI Taxonomy" id="428993"/>
    <lineage>
        <taxon>Bacteria</taxon>
        <taxon>Pseudomonadati</taxon>
        <taxon>Pseudomonadota</taxon>
        <taxon>Gammaproteobacteria</taxon>
        <taxon>Lysobacterales</taxon>
        <taxon>Lysobacteraceae</taxon>
        <taxon>Pseudoxanthomonas</taxon>
    </lineage>
</organism>
<feature type="domain" description="DUF7844" evidence="2">
    <location>
        <begin position="42"/>
        <end position="114"/>
    </location>
</feature>
<evidence type="ECO:0000313" key="4">
    <source>
        <dbReference type="Proteomes" id="UP000190341"/>
    </source>
</evidence>
<keyword evidence="4" id="KW-1185">Reference proteome</keyword>
<dbReference type="AlphaFoldDB" id="A0A1T5LWI4"/>
<dbReference type="Pfam" id="PF25226">
    <property type="entry name" value="DUF7844"/>
    <property type="match status" value="2"/>
</dbReference>
<dbReference type="Proteomes" id="UP000190341">
    <property type="component" value="Unassembled WGS sequence"/>
</dbReference>
<evidence type="ECO:0000313" key="3">
    <source>
        <dbReference type="EMBL" id="SKC80302.1"/>
    </source>
</evidence>